<dbReference type="PANTHER" id="PTHR34220:SF7">
    <property type="entry name" value="SENSOR HISTIDINE KINASE YPDA"/>
    <property type="match status" value="1"/>
</dbReference>
<dbReference type="Pfam" id="PF06580">
    <property type="entry name" value="His_kinase"/>
    <property type="match status" value="1"/>
</dbReference>
<reference evidence="3 4" key="1">
    <citation type="submission" date="2018-08" db="EMBL/GenBank/DDBJ databases">
        <title>Complete genome sequence of JP2-74.</title>
        <authorList>
            <person name="Wu L."/>
        </authorList>
    </citation>
    <scope>NUCLEOTIDE SEQUENCE [LARGE SCALE GENOMIC DNA]</scope>
    <source>
        <strain evidence="3 4">JP2-74</strain>
    </source>
</reference>
<gene>
    <name evidence="3" type="ORF">D1345_23430</name>
</gene>
<keyword evidence="3" id="KW-0418">Kinase</keyword>
<dbReference type="EMBL" id="CP031968">
    <property type="protein sequence ID" value="AXT48930.1"/>
    <property type="molecule type" value="Genomic_DNA"/>
</dbReference>
<feature type="transmembrane region" description="Helical" evidence="1">
    <location>
        <begin position="82"/>
        <end position="101"/>
    </location>
</feature>
<dbReference type="InterPro" id="IPR010559">
    <property type="entry name" value="Sig_transdc_His_kin_internal"/>
</dbReference>
<name>A0AAD0RWJ0_9NEIS</name>
<keyword evidence="3" id="KW-0808">Transferase</keyword>
<dbReference type="PANTHER" id="PTHR34220">
    <property type="entry name" value="SENSOR HISTIDINE KINASE YPDA"/>
    <property type="match status" value="1"/>
</dbReference>
<sequence>MPPGTSYYASGERLRPVRVFLAMMLLSYFAPPRAAMPLPPSPDLPDYRNLGVLLRALLLLGLFLLGGLLLDEGGEPLPWRLLRLSSLLVPGALLSLGLLALLGRRLHHGRRAALAAAAICLLSFAFCGRLLNPLAPMPWGQVLLAGAVGGLMQHYLNLRARALSPALSEARLIALQARIRPHFLFNSLNAAIALIGKQPDKAEMVLENLADLFRAQLGDPARQSTLGREIELAAMYLAIEAERLGARLQVSWDVQAPLDAALPPLILQPLAENAVFHGIERLADGGEIRIQARQHEKLLELTLSNPVNLEPAAATPGHHMALDNLAERLELYFDAEASLSARLDGDRFITRIRLPYRPAPTQQPG</sequence>
<keyword evidence="1" id="KW-1133">Transmembrane helix</keyword>
<feature type="transmembrane region" description="Helical" evidence="1">
    <location>
        <begin position="52"/>
        <end position="70"/>
    </location>
</feature>
<dbReference type="KEGG" id="crz:D1345_23430"/>
<keyword evidence="4" id="KW-1185">Reference proteome</keyword>
<feature type="transmembrane region" description="Helical" evidence="1">
    <location>
        <begin position="113"/>
        <end position="131"/>
    </location>
</feature>
<accession>A0AAD0RWJ0</accession>
<feature type="domain" description="Signal transduction histidine kinase internal region" evidence="2">
    <location>
        <begin position="170"/>
        <end position="248"/>
    </location>
</feature>
<dbReference type="InterPro" id="IPR050640">
    <property type="entry name" value="Bact_2-comp_sensor_kinase"/>
</dbReference>
<dbReference type="SUPFAM" id="SSF55874">
    <property type="entry name" value="ATPase domain of HSP90 chaperone/DNA topoisomerase II/histidine kinase"/>
    <property type="match status" value="1"/>
</dbReference>
<dbReference type="GO" id="GO:0000155">
    <property type="term" value="F:phosphorelay sensor kinase activity"/>
    <property type="evidence" value="ECO:0007669"/>
    <property type="project" value="InterPro"/>
</dbReference>
<protein>
    <submittedName>
        <fullName evidence="3">Sensor histidine kinase</fullName>
    </submittedName>
</protein>
<dbReference type="Gene3D" id="3.30.565.10">
    <property type="entry name" value="Histidine kinase-like ATPase, C-terminal domain"/>
    <property type="match status" value="1"/>
</dbReference>
<organism evidence="3 4">
    <name type="scientific">Chromobacterium rhizoryzae</name>
    <dbReference type="NCBI Taxonomy" id="1778675"/>
    <lineage>
        <taxon>Bacteria</taxon>
        <taxon>Pseudomonadati</taxon>
        <taxon>Pseudomonadota</taxon>
        <taxon>Betaproteobacteria</taxon>
        <taxon>Neisseriales</taxon>
        <taxon>Chromobacteriaceae</taxon>
        <taxon>Chromobacterium</taxon>
    </lineage>
</organism>
<proteinExistence type="predicted"/>
<dbReference type="Proteomes" id="UP000259465">
    <property type="component" value="Chromosome"/>
</dbReference>
<dbReference type="GO" id="GO:0016020">
    <property type="term" value="C:membrane"/>
    <property type="evidence" value="ECO:0007669"/>
    <property type="project" value="InterPro"/>
</dbReference>
<keyword evidence="1" id="KW-0812">Transmembrane</keyword>
<evidence type="ECO:0000256" key="1">
    <source>
        <dbReference type="SAM" id="Phobius"/>
    </source>
</evidence>
<dbReference type="InterPro" id="IPR036890">
    <property type="entry name" value="HATPase_C_sf"/>
</dbReference>
<dbReference type="AlphaFoldDB" id="A0AAD0RWJ0"/>
<evidence type="ECO:0000259" key="2">
    <source>
        <dbReference type="Pfam" id="PF06580"/>
    </source>
</evidence>
<evidence type="ECO:0000313" key="3">
    <source>
        <dbReference type="EMBL" id="AXT48930.1"/>
    </source>
</evidence>
<keyword evidence="1" id="KW-0472">Membrane</keyword>
<evidence type="ECO:0000313" key="4">
    <source>
        <dbReference type="Proteomes" id="UP000259465"/>
    </source>
</evidence>